<organism evidence="1 2">
    <name type="scientific">Metapseudomonas otitidis</name>
    <dbReference type="NCBI Taxonomy" id="319939"/>
    <lineage>
        <taxon>Bacteria</taxon>
        <taxon>Pseudomonadati</taxon>
        <taxon>Pseudomonadota</taxon>
        <taxon>Gammaproteobacteria</taxon>
        <taxon>Pseudomonadales</taxon>
        <taxon>Pseudomonadaceae</taxon>
        <taxon>Metapseudomonas</taxon>
    </lineage>
</organism>
<name>A0A7X3HEB1_9GAMM</name>
<reference evidence="1 2" key="1">
    <citation type="submission" date="2019-12" db="EMBL/GenBank/DDBJ databases">
        <title>Draft genome sequence of Pseudomonas otitidis recovered from a chicken carcass.</title>
        <authorList>
            <person name="Vieira T.R."/>
            <person name="Oliviera E.F.C."/>
            <person name="Silva N.M.V."/>
            <person name="Sambrano G.E."/>
            <person name="Cibulski S.P."/>
            <person name="Cardoso M.R.I."/>
        </authorList>
    </citation>
    <scope>NUCLEOTIDE SEQUENCE [LARGE SCALE GENOMIC DNA]</scope>
    <source>
        <strain evidence="1 2">25_K</strain>
    </source>
</reference>
<protein>
    <submittedName>
        <fullName evidence="1">Capsular polysaccharide transcription antiterminator UpaY</fullName>
    </submittedName>
</protein>
<dbReference type="Proteomes" id="UP000461288">
    <property type="component" value="Unassembled WGS sequence"/>
</dbReference>
<dbReference type="AlphaFoldDB" id="A0A7X3HEB1"/>
<evidence type="ECO:0000313" key="2">
    <source>
        <dbReference type="Proteomes" id="UP000461288"/>
    </source>
</evidence>
<sequence>VPNKQMEDFKFVMDLAPENVTFDDLPLTVGTKVQVVKGEFCGIEGELSSLANRTYVVIRIHGVLSASVKVPKSYLRILSA</sequence>
<comment type="caution">
    <text evidence="1">The sequence shown here is derived from an EMBL/GenBank/DDBJ whole genome shotgun (WGS) entry which is preliminary data.</text>
</comment>
<gene>
    <name evidence="1" type="primary">upaY</name>
    <name evidence="1" type="ORF">GO594_30995</name>
</gene>
<proteinExistence type="predicted"/>
<accession>A0A7X3HEB1</accession>
<dbReference type="EMBL" id="WTFN01000391">
    <property type="protein sequence ID" value="MWK60407.1"/>
    <property type="molecule type" value="Genomic_DNA"/>
</dbReference>
<evidence type="ECO:0000313" key="1">
    <source>
        <dbReference type="EMBL" id="MWK60407.1"/>
    </source>
</evidence>
<feature type="non-terminal residue" evidence="1">
    <location>
        <position position="1"/>
    </location>
</feature>